<protein>
    <submittedName>
        <fullName evidence="1">Uncharacterized protein</fullName>
    </submittedName>
</protein>
<sequence length="34" mass="3780">MTRQAVMCSCSPPLPDFDQLVPNHACIAAMYCYC</sequence>
<dbReference type="AlphaFoldDB" id="A0A0A9CF13"/>
<reference evidence="1" key="2">
    <citation type="journal article" date="2015" name="Data Brief">
        <title>Shoot transcriptome of the giant reed, Arundo donax.</title>
        <authorList>
            <person name="Barrero R.A."/>
            <person name="Guerrero F.D."/>
            <person name="Moolhuijzen P."/>
            <person name="Goolsby J.A."/>
            <person name="Tidwell J."/>
            <person name="Bellgard S.E."/>
            <person name="Bellgard M.I."/>
        </authorList>
    </citation>
    <scope>NUCLEOTIDE SEQUENCE</scope>
    <source>
        <tissue evidence="1">Shoot tissue taken approximately 20 cm above the soil surface</tissue>
    </source>
</reference>
<name>A0A0A9CF13_ARUDO</name>
<dbReference type="EMBL" id="GBRH01223759">
    <property type="protein sequence ID" value="JAD74136.1"/>
    <property type="molecule type" value="Transcribed_RNA"/>
</dbReference>
<proteinExistence type="predicted"/>
<accession>A0A0A9CF13</accession>
<reference evidence="1" key="1">
    <citation type="submission" date="2014-09" db="EMBL/GenBank/DDBJ databases">
        <authorList>
            <person name="Magalhaes I.L.F."/>
            <person name="Oliveira U."/>
            <person name="Santos F.R."/>
            <person name="Vidigal T.H.D.A."/>
            <person name="Brescovit A.D."/>
            <person name="Santos A.J."/>
        </authorList>
    </citation>
    <scope>NUCLEOTIDE SEQUENCE</scope>
    <source>
        <tissue evidence="1">Shoot tissue taken approximately 20 cm above the soil surface</tissue>
    </source>
</reference>
<organism evidence="1">
    <name type="scientific">Arundo donax</name>
    <name type="common">Giant reed</name>
    <name type="synonym">Donax arundinaceus</name>
    <dbReference type="NCBI Taxonomy" id="35708"/>
    <lineage>
        <taxon>Eukaryota</taxon>
        <taxon>Viridiplantae</taxon>
        <taxon>Streptophyta</taxon>
        <taxon>Embryophyta</taxon>
        <taxon>Tracheophyta</taxon>
        <taxon>Spermatophyta</taxon>
        <taxon>Magnoliopsida</taxon>
        <taxon>Liliopsida</taxon>
        <taxon>Poales</taxon>
        <taxon>Poaceae</taxon>
        <taxon>PACMAD clade</taxon>
        <taxon>Arundinoideae</taxon>
        <taxon>Arundineae</taxon>
        <taxon>Arundo</taxon>
    </lineage>
</organism>
<evidence type="ECO:0000313" key="1">
    <source>
        <dbReference type="EMBL" id="JAD74136.1"/>
    </source>
</evidence>